<organism evidence="1 2">
    <name type="scientific">Bacillus thuringiensis</name>
    <dbReference type="NCBI Taxonomy" id="1428"/>
    <lineage>
        <taxon>Bacteria</taxon>
        <taxon>Bacillati</taxon>
        <taxon>Bacillota</taxon>
        <taxon>Bacilli</taxon>
        <taxon>Bacillales</taxon>
        <taxon>Bacillaceae</taxon>
        <taxon>Bacillus</taxon>
        <taxon>Bacillus cereus group</taxon>
    </lineage>
</organism>
<dbReference type="Proteomes" id="UP000092743">
    <property type="component" value="Plasmid p6330"/>
</dbReference>
<reference evidence="1 2" key="1">
    <citation type="submission" date="2016-04" db="EMBL/GenBank/DDBJ databases">
        <title>High quality genome of the nematocidal Bacillus thuringiensis MYBT18246.</title>
        <authorList>
            <person name="Hollensteiner J."/>
            <person name="Poehlein A."/>
            <person name="Sproeer C."/>
            <person name="Bunk B."/>
            <person name="Rosenstiel P."/>
            <person name="Schulenburg H."/>
            <person name="Liesegang H."/>
        </authorList>
    </citation>
    <scope>NUCLEOTIDE SEQUENCE [LARGE SCALE GENOMIC DNA]</scope>
    <source>
        <strain evidence="1 2">MYBT18246</strain>
        <plasmid evidence="1 2">p6330</plasmid>
    </source>
</reference>
<keyword evidence="1" id="KW-0614">Plasmid</keyword>
<proteinExistence type="predicted"/>
<protein>
    <submittedName>
        <fullName evidence="1">Uncharacterized protein</fullName>
    </submittedName>
</protein>
<evidence type="ECO:0000313" key="2">
    <source>
        <dbReference type="Proteomes" id="UP000092743"/>
    </source>
</evidence>
<geneLocation type="plasmid" evidence="1 2">
    <name>p6330</name>
</geneLocation>
<accession>A0A9W3SJP8</accession>
<name>A0A9W3SJP8_BACTU</name>
<dbReference type="AlphaFoldDB" id="A0A9W3SJP8"/>
<evidence type="ECO:0000313" key="1">
    <source>
        <dbReference type="EMBL" id="ANS52594.1"/>
    </source>
</evidence>
<dbReference type="EMBL" id="CP015361">
    <property type="protein sequence ID" value="ANS52594.1"/>
    <property type="molecule type" value="Genomic_DNA"/>
</dbReference>
<sequence length="100" mass="11527">MKINLIIFVSSVKEQRQKNIQVMLLKTFESTVLPIPGHILSDPGFDSKFHNGYEVVKVDINYELNECFVSLAPLALELEDIEIETYIEKLKTYGWNVLPK</sequence>
<dbReference type="RefSeq" id="WP_065487333.1">
    <property type="nucleotide sequence ID" value="NZ_CP015361.1"/>
</dbReference>
<gene>
    <name evidence="1" type="ORF">BT246_73060</name>
</gene>